<comment type="subunit">
    <text evidence="5">Homodimer.</text>
</comment>
<keyword evidence="2 5" id="KW-0285">Flavoprotein</keyword>
<sequence>MESLTSHTDYGAVGLNKSGVDPDPMIEFAAWLAAAEQAGLYEPNAMVVGTVDPDGRPSSRTVLLKGLDGSGFEFVSNYGSHKGRALAANPGVSLLFPWFAMQRQVIVYGTAHPTDAATSDAYFARRPRAARIAAVASDQSQPIASRALLEEQVRRVEARYPGDTDIPRPDDWGGYRVTPHAIEFWQGRTSRLHDRLRFTAAAAGGWTLERLQP</sequence>
<dbReference type="GO" id="GO:0008615">
    <property type="term" value="P:pyridoxine biosynthetic process"/>
    <property type="evidence" value="ECO:0007669"/>
    <property type="project" value="UniProtKB-UniRule"/>
</dbReference>
<comment type="catalytic activity">
    <reaction evidence="5">
        <text>pyridoxine 5'-phosphate + O2 = pyridoxal 5'-phosphate + H2O2</text>
        <dbReference type="Rhea" id="RHEA:15149"/>
        <dbReference type="ChEBI" id="CHEBI:15379"/>
        <dbReference type="ChEBI" id="CHEBI:16240"/>
        <dbReference type="ChEBI" id="CHEBI:58589"/>
        <dbReference type="ChEBI" id="CHEBI:597326"/>
        <dbReference type="EC" id="1.4.3.5"/>
    </reaction>
</comment>
<feature type="binding site" evidence="5">
    <location>
        <position position="126"/>
    </location>
    <ligand>
        <name>substrate</name>
    </ligand>
</feature>
<feature type="binding site" evidence="5">
    <location>
        <position position="65"/>
    </location>
    <ligand>
        <name>substrate</name>
    </ligand>
</feature>
<dbReference type="AlphaFoldDB" id="A0AAQ2HES8"/>
<dbReference type="PROSITE" id="PS01064">
    <property type="entry name" value="PYRIDOX_OXIDASE"/>
    <property type="match status" value="1"/>
</dbReference>
<dbReference type="Gene3D" id="2.30.110.10">
    <property type="entry name" value="Electron Transport, Fmn-binding Protein, Chain A"/>
    <property type="match status" value="1"/>
</dbReference>
<dbReference type="Proteomes" id="UP000297403">
    <property type="component" value="Unassembled WGS sequence"/>
</dbReference>
<feature type="domain" description="Pyridoxine 5'-phosphate oxidase dimerisation C-terminal" evidence="8">
    <location>
        <begin position="172"/>
        <end position="213"/>
    </location>
</feature>
<evidence type="ECO:0000256" key="1">
    <source>
        <dbReference type="ARBA" id="ARBA00007301"/>
    </source>
</evidence>
<gene>
    <name evidence="5 9" type="primary">pdxH</name>
    <name evidence="9" type="ORF">E3O49_14355</name>
</gene>
<dbReference type="NCBIfam" id="TIGR00558">
    <property type="entry name" value="pdxH"/>
    <property type="match status" value="1"/>
</dbReference>
<comment type="cofactor">
    <cofactor evidence="5 6">
        <name>FMN</name>
        <dbReference type="ChEBI" id="CHEBI:58210"/>
    </cofactor>
    <text evidence="5 6">Binds 1 FMN per subunit.</text>
</comment>
<dbReference type="InterPro" id="IPR019740">
    <property type="entry name" value="Pyridox_Oxase_CS"/>
</dbReference>
<feature type="binding site" evidence="5 6">
    <location>
        <position position="82"/>
    </location>
    <ligand>
        <name>FMN</name>
        <dbReference type="ChEBI" id="CHEBI:58210"/>
    </ligand>
</feature>
<evidence type="ECO:0000259" key="8">
    <source>
        <dbReference type="Pfam" id="PF10590"/>
    </source>
</evidence>
<feature type="binding site" evidence="5 6">
    <location>
        <position position="195"/>
    </location>
    <ligand>
        <name>FMN</name>
        <dbReference type="ChEBI" id="CHEBI:58210"/>
    </ligand>
</feature>
<dbReference type="EC" id="1.4.3.5" evidence="5"/>
<feature type="binding site" evidence="5">
    <location>
        <position position="122"/>
    </location>
    <ligand>
        <name>substrate</name>
    </ligand>
</feature>
<feature type="binding site" evidence="5 6">
    <location>
        <position position="185"/>
    </location>
    <ligand>
        <name>FMN</name>
        <dbReference type="ChEBI" id="CHEBI:58210"/>
    </ligand>
</feature>
<dbReference type="NCBIfam" id="NF004231">
    <property type="entry name" value="PRK05679.1"/>
    <property type="match status" value="1"/>
</dbReference>
<reference evidence="9 10" key="1">
    <citation type="submission" date="2019-03" db="EMBL/GenBank/DDBJ databases">
        <title>Genomics of glacier-inhabiting Cryobacterium strains.</title>
        <authorList>
            <person name="Liu Q."/>
            <person name="Xin Y.-H."/>
        </authorList>
    </citation>
    <scope>NUCLEOTIDE SEQUENCE [LARGE SCALE GENOMIC DNA]</scope>
    <source>
        <strain evidence="10">TMT1-22</strain>
    </source>
</reference>
<comment type="catalytic activity">
    <reaction evidence="5">
        <text>pyridoxamine 5'-phosphate + O2 + H2O = pyridoxal 5'-phosphate + H2O2 + NH4(+)</text>
        <dbReference type="Rhea" id="RHEA:15817"/>
        <dbReference type="ChEBI" id="CHEBI:15377"/>
        <dbReference type="ChEBI" id="CHEBI:15379"/>
        <dbReference type="ChEBI" id="CHEBI:16240"/>
        <dbReference type="ChEBI" id="CHEBI:28938"/>
        <dbReference type="ChEBI" id="CHEBI:58451"/>
        <dbReference type="ChEBI" id="CHEBI:597326"/>
        <dbReference type="EC" id="1.4.3.5"/>
    </reaction>
</comment>
<evidence type="ECO:0000313" key="9">
    <source>
        <dbReference type="EMBL" id="TFC42523.1"/>
    </source>
</evidence>
<keyword evidence="10" id="KW-1185">Reference proteome</keyword>
<keyword evidence="3 5" id="KW-0288">FMN</keyword>
<comment type="caution">
    <text evidence="5">Lacks conserved residue(s) required for the propagation of feature annotation.</text>
</comment>
<organism evidence="9 10">
    <name type="scientific">Cryobacterium shii</name>
    <dbReference type="NCBI Taxonomy" id="1259235"/>
    <lineage>
        <taxon>Bacteria</taxon>
        <taxon>Bacillati</taxon>
        <taxon>Actinomycetota</taxon>
        <taxon>Actinomycetes</taxon>
        <taxon>Micrococcales</taxon>
        <taxon>Microbacteriaceae</taxon>
        <taxon>Cryobacterium</taxon>
    </lineage>
</organism>
<dbReference type="InterPro" id="IPR012349">
    <property type="entry name" value="Split_barrel_FMN-bd"/>
</dbReference>
<dbReference type="Pfam" id="PF10590">
    <property type="entry name" value="PNP_phzG_C"/>
    <property type="match status" value="1"/>
</dbReference>
<comment type="similarity">
    <text evidence="1 5">Belongs to the pyridoxamine 5'-phosphate oxidase family.</text>
</comment>
<evidence type="ECO:0000313" key="10">
    <source>
        <dbReference type="Proteomes" id="UP000297403"/>
    </source>
</evidence>
<name>A0AAQ2HES8_9MICO</name>
<evidence type="ECO:0000256" key="4">
    <source>
        <dbReference type="ARBA" id="ARBA00023002"/>
    </source>
</evidence>
<accession>A0AAQ2HES8</accession>
<keyword evidence="5" id="KW-0664">Pyridoxine biosynthesis</keyword>
<dbReference type="InterPro" id="IPR011576">
    <property type="entry name" value="Pyridox_Oxase_N"/>
</dbReference>
<evidence type="ECO:0000256" key="6">
    <source>
        <dbReference type="PIRSR" id="PIRSR000190-2"/>
    </source>
</evidence>
<dbReference type="SUPFAM" id="SSF50475">
    <property type="entry name" value="FMN-binding split barrel"/>
    <property type="match status" value="1"/>
</dbReference>
<dbReference type="HAMAP" id="MF_01629">
    <property type="entry name" value="PdxH"/>
    <property type="match status" value="1"/>
</dbReference>
<dbReference type="Pfam" id="PF01243">
    <property type="entry name" value="PNPOx_N"/>
    <property type="match status" value="1"/>
</dbReference>
<dbReference type="InterPro" id="IPR019576">
    <property type="entry name" value="Pyridoxamine_oxidase_dimer_C"/>
</dbReference>
<feature type="domain" description="Pyridoxamine 5'-phosphate oxidase N-terminal" evidence="7">
    <location>
        <begin position="36"/>
        <end position="158"/>
    </location>
</feature>
<feature type="binding site" evidence="5 6">
    <location>
        <begin position="139"/>
        <end position="140"/>
    </location>
    <ligand>
        <name>FMN</name>
        <dbReference type="ChEBI" id="CHEBI:58210"/>
    </ligand>
</feature>
<comment type="pathway">
    <text evidence="5">Cofactor metabolism; pyridoxal 5'-phosphate salvage; pyridoxal 5'-phosphate from pyridoxine 5'-phosphate: step 1/1.</text>
</comment>
<dbReference type="EMBL" id="SOFY01000077">
    <property type="protein sequence ID" value="TFC42523.1"/>
    <property type="molecule type" value="Genomic_DNA"/>
</dbReference>
<dbReference type="GO" id="GO:0010181">
    <property type="term" value="F:FMN binding"/>
    <property type="evidence" value="ECO:0007669"/>
    <property type="project" value="UniProtKB-UniRule"/>
</dbReference>
<feature type="binding site" evidence="5 6">
    <location>
        <begin position="60"/>
        <end position="65"/>
    </location>
    <ligand>
        <name>FMN</name>
        <dbReference type="ChEBI" id="CHEBI:58210"/>
    </ligand>
</feature>
<proteinExistence type="inferred from homology"/>
<dbReference type="RefSeq" id="WP_134367651.1">
    <property type="nucleotide sequence ID" value="NZ_SOFY01000077.1"/>
</dbReference>
<evidence type="ECO:0000256" key="3">
    <source>
        <dbReference type="ARBA" id="ARBA00022643"/>
    </source>
</evidence>
<protein>
    <recommendedName>
        <fullName evidence="5">Pyridoxine/pyridoxamine 5'-phosphate oxidase</fullName>
        <ecNumber evidence="5">1.4.3.5</ecNumber>
    </recommendedName>
    <alternativeName>
        <fullName evidence="5">PNP/PMP oxidase</fullName>
        <shortName evidence="5">PNPOx</shortName>
    </alternativeName>
    <alternativeName>
        <fullName evidence="5">Pyridoxal 5'-phosphate synthase</fullName>
    </alternativeName>
</protein>
<dbReference type="PANTHER" id="PTHR10851">
    <property type="entry name" value="PYRIDOXINE-5-PHOSPHATE OXIDASE"/>
    <property type="match status" value="1"/>
</dbReference>
<evidence type="ECO:0000259" key="7">
    <source>
        <dbReference type="Pfam" id="PF01243"/>
    </source>
</evidence>
<dbReference type="GO" id="GO:0004733">
    <property type="term" value="F:pyridoxamine phosphate oxidase activity"/>
    <property type="evidence" value="ECO:0007669"/>
    <property type="project" value="UniProtKB-UniRule"/>
</dbReference>
<keyword evidence="4 5" id="KW-0560">Oxidoreductase</keyword>
<feature type="binding site" evidence="5 6">
    <location>
        <position position="104"/>
    </location>
    <ligand>
        <name>FMN</name>
        <dbReference type="ChEBI" id="CHEBI:58210"/>
    </ligand>
</feature>
<comment type="caution">
    <text evidence="9">The sequence shown here is derived from an EMBL/GenBank/DDBJ whole genome shotgun (WGS) entry which is preliminary data.</text>
</comment>
<evidence type="ECO:0000256" key="5">
    <source>
        <dbReference type="HAMAP-Rule" id="MF_01629"/>
    </source>
</evidence>
<comment type="function">
    <text evidence="5">Catalyzes the oxidation of either pyridoxine 5'-phosphate (PNP) or pyridoxamine 5'-phosphate (PMP) into pyridoxal 5'-phosphate (PLP).</text>
</comment>
<dbReference type="PIRSF" id="PIRSF000190">
    <property type="entry name" value="Pyd_amn-ph_oxd"/>
    <property type="match status" value="1"/>
</dbReference>
<comment type="pathway">
    <text evidence="5">Cofactor metabolism; pyridoxal 5'-phosphate salvage; pyridoxal 5'-phosphate from pyridoxamine 5'-phosphate: step 1/1.</text>
</comment>
<dbReference type="PANTHER" id="PTHR10851:SF0">
    <property type="entry name" value="PYRIDOXINE-5'-PHOSPHATE OXIDASE"/>
    <property type="match status" value="1"/>
</dbReference>
<feature type="binding site" evidence="5">
    <location>
        <begin position="191"/>
        <end position="193"/>
    </location>
    <ligand>
        <name>substrate</name>
    </ligand>
</feature>
<evidence type="ECO:0000256" key="2">
    <source>
        <dbReference type="ARBA" id="ARBA00022630"/>
    </source>
</evidence>
<dbReference type="InterPro" id="IPR000659">
    <property type="entry name" value="Pyridox_Oxase"/>
</dbReference>